<dbReference type="EMBL" id="SHKV01000001">
    <property type="protein sequence ID" value="RZU32625.1"/>
    <property type="molecule type" value="Genomic_DNA"/>
</dbReference>
<name>A0A4Q7Y9A7_9ACTN</name>
<proteinExistence type="predicted"/>
<protein>
    <submittedName>
        <fullName evidence="2">Uncharacterized protein</fullName>
    </submittedName>
</protein>
<gene>
    <name evidence="2" type="ORF">BKA19_2320</name>
</gene>
<comment type="caution">
    <text evidence="2">The sequence shown here is derived from an EMBL/GenBank/DDBJ whole genome shotgun (WGS) entry which is preliminary data.</text>
</comment>
<dbReference type="AlphaFoldDB" id="A0A4Q7Y9A7"/>
<feature type="transmembrane region" description="Helical" evidence="1">
    <location>
        <begin position="29"/>
        <end position="47"/>
    </location>
</feature>
<keyword evidence="3" id="KW-1185">Reference proteome</keyword>
<keyword evidence="1" id="KW-0472">Membrane</keyword>
<reference evidence="2 3" key="1">
    <citation type="submission" date="2019-02" db="EMBL/GenBank/DDBJ databases">
        <title>Sequencing the genomes of 1000 actinobacteria strains.</title>
        <authorList>
            <person name="Klenk H.-P."/>
        </authorList>
    </citation>
    <scope>NUCLEOTIDE SEQUENCE [LARGE SCALE GENOMIC DNA]</scope>
    <source>
        <strain evidence="2 3">DSM 44509</strain>
    </source>
</reference>
<sequence length="57" mass="5932">MRTLLTLLFLVGVMLLVVGAVVPQLFVLSLLGLVVLTGTASVTLAAMGPPGQPRLHH</sequence>
<dbReference type="Proteomes" id="UP000292507">
    <property type="component" value="Unassembled WGS sequence"/>
</dbReference>
<keyword evidence="1" id="KW-0812">Transmembrane</keyword>
<accession>A0A4Q7Y9A7</accession>
<evidence type="ECO:0000256" key="1">
    <source>
        <dbReference type="SAM" id="Phobius"/>
    </source>
</evidence>
<keyword evidence="1" id="KW-1133">Transmembrane helix</keyword>
<dbReference type="RefSeq" id="WP_158657547.1">
    <property type="nucleotide sequence ID" value="NZ_POQT01000009.1"/>
</dbReference>
<evidence type="ECO:0000313" key="3">
    <source>
        <dbReference type="Proteomes" id="UP000292507"/>
    </source>
</evidence>
<organism evidence="2 3">
    <name type="scientific">Blastococcus saxobsidens</name>
    <dbReference type="NCBI Taxonomy" id="138336"/>
    <lineage>
        <taxon>Bacteria</taxon>
        <taxon>Bacillati</taxon>
        <taxon>Actinomycetota</taxon>
        <taxon>Actinomycetes</taxon>
        <taxon>Geodermatophilales</taxon>
        <taxon>Geodermatophilaceae</taxon>
        <taxon>Blastococcus</taxon>
    </lineage>
</organism>
<evidence type="ECO:0000313" key="2">
    <source>
        <dbReference type="EMBL" id="RZU32625.1"/>
    </source>
</evidence>